<dbReference type="EMBL" id="CYGY02000064">
    <property type="protein sequence ID" value="SIT48421.1"/>
    <property type="molecule type" value="Genomic_DNA"/>
</dbReference>
<dbReference type="OrthoDB" id="9789634at2"/>
<evidence type="ECO:0000259" key="1">
    <source>
        <dbReference type="SMART" id="SM00954"/>
    </source>
</evidence>
<proteinExistence type="predicted"/>
<dbReference type="InterPro" id="IPR007685">
    <property type="entry name" value="RelA_SpoT"/>
</dbReference>
<dbReference type="SUPFAM" id="SSF81301">
    <property type="entry name" value="Nucleotidyltransferase"/>
    <property type="match status" value="1"/>
</dbReference>
<dbReference type="PANTHER" id="PTHR41773">
    <property type="entry name" value="GTP PYROPHOSPHATASE-RELATED"/>
    <property type="match status" value="1"/>
</dbReference>
<dbReference type="GO" id="GO:0015969">
    <property type="term" value="P:guanosine tetraphosphate metabolic process"/>
    <property type="evidence" value="ECO:0007669"/>
    <property type="project" value="InterPro"/>
</dbReference>
<dbReference type="CDD" id="cd05399">
    <property type="entry name" value="NT_Rel-Spo_like"/>
    <property type="match status" value="1"/>
</dbReference>
<organism evidence="2 3">
    <name type="scientific">Paraburkholderia piptadeniae</name>
    <dbReference type="NCBI Taxonomy" id="1701573"/>
    <lineage>
        <taxon>Bacteria</taxon>
        <taxon>Pseudomonadati</taxon>
        <taxon>Pseudomonadota</taxon>
        <taxon>Betaproteobacteria</taxon>
        <taxon>Burkholderiales</taxon>
        <taxon>Burkholderiaceae</taxon>
        <taxon>Paraburkholderia</taxon>
    </lineage>
</organism>
<accession>A0A1N7SNB3</accession>
<feature type="domain" description="RelA/SpoT" evidence="1">
    <location>
        <begin position="59"/>
        <end position="200"/>
    </location>
</feature>
<dbReference type="PANTHER" id="PTHR41773:SF1">
    <property type="entry name" value="RELA_SPOT DOMAIN-CONTAINING PROTEIN"/>
    <property type="match status" value="1"/>
</dbReference>
<evidence type="ECO:0000313" key="3">
    <source>
        <dbReference type="Proteomes" id="UP000195569"/>
    </source>
</evidence>
<protein>
    <submittedName>
        <fullName evidence="2">RelA / SpoT domain protein</fullName>
    </submittedName>
</protein>
<dbReference type="SMART" id="SM00954">
    <property type="entry name" value="RelA_SpoT"/>
    <property type="match status" value="1"/>
</dbReference>
<evidence type="ECO:0000313" key="2">
    <source>
        <dbReference type="EMBL" id="SIT48421.1"/>
    </source>
</evidence>
<dbReference type="Proteomes" id="UP000195569">
    <property type="component" value="Unassembled WGS sequence"/>
</dbReference>
<reference evidence="2" key="1">
    <citation type="submission" date="2016-12" db="EMBL/GenBank/DDBJ databases">
        <authorList>
            <person name="Moulin L."/>
        </authorList>
    </citation>
    <scope>NUCLEOTIDE SEQUENCE [LARGE SCALE GENOMIC DNA]</scope>
    <source>
        <strain evidence="2">STM 7183</strain>
    </source>
</reference>
<dbReference type="Gene3D" id="3.30.460.10">
    <property type="entry name" value="Beta Polymerase, domain 2"/>
    <property type="match status" value="1"/>
</dbReference>
<dbReference type="Pfam" id="PF04607">
    <property type="entry name" value="RelA_SpoT"/>
    <property type="match status" value="1"/>
</dbReference>
<keyword evidence="3" id="KW-1185">Reference proteome</keyword>
<dbReference type="InterPro" id="IPR043519">
    <property type="entry name" value="NT_sf"/>
</dbReference>
<gene>
    <name evidence="2" type="ORF">BN2476_640002</name>
</gene>
<dbReference type="RefSeq" id="WP_087737961.1">
    <property type="nucleotide sequence ID" value="NZ_CYGY02000064.1"/>
</dbReference>
<sequence length="231" mass="26478">MTKNSKPRQNSADDNAPLVDLYKQKRRYFELFLRSVEAEFSSAPELNTGTPTVIHSLRGRLKDEDHLLGKIARKHAEGRRITKGNLFSEITDFAGLRVLHLYQGQFSEINKFIMKRVKSKVWRLVEKPIAYTWDPESADYFKGFKLRTSVKPSYYTSVHYVLAPANLQEGISCEVQVRTLFEEAWGEIDHSINYPVKTEKMASIEQLRVLSKLVSTGSRLADAIFRVHGQG</sequence>
<dbReference type="AlphaFoldDB" id="A0A1N7SNB3"/>
<comment type="caution">
    <text evidence="2">The sequence shown here is derived from an EMBL/GenBank/DDBJ whole genome shotgun (WGS) entry which is preliminary data.</text>
</comment>
<name>A0A1N7SNB3_9BURK</name>